<evidence type="ECO:0000256" key="7">
    <source>
        <dbReference type="ARBA" id="ARBA00022989"/>
    </source>
</evidence>
<dbReference type="Gene3D" id="1.20.1740.10">
    <property type="entry name" value="Amino acid/polyamine transporter I"/>
    <property type="match status" value="1"/>
</dbReference>
<evidence type="ECO:0000313" key="10">
    <source>
        <dbReference type="EMBL" id="OGZ62022.1"/>
    </source>
</evidence>
<evidence type="ECO:0000313" key="11">
    <source>
        <dbReference type="Proteomes" id="UP000178509"/>
    </source>
</evidence>
<comment type="caution">
    <text evidence="10">The sequence shown here is derived from an EMBL/GenBank/DDBJ whole genome shotgun (WGS) entry which is preliminary data.</text>
</comment>
<organism evidence="10 11">
    <name type="scientific">Candidatus Spechtbacteria bacterium RIFCSPLOWO2_02_FULL_38_8</name>
    <dbReference type="NCBI Taxonomy" id="1802164"/>
    <lineage>
        <taxon>Bacteria</taxon>
        <taxon>Candidatus Spechtiibacteriota</taxon>
    </lineage>
</organism>
<evidence type="ECO:0000256" key="5">
    <source>
        <dbReference type="ARBA" id="ARBA00022692"/>
    </source>
</evidence>
<feature type="transmembrane region" description="Helical" evidence="9">
    <location>
        <begin position="51"/>
        <end position="69"/>
    </location>
</feature>
<proteinExistence type="predicted"/>
<feature type="transmembrane region" description="Helical" evidence="9">
    <location>
        <begin position="81"/>
        <end position="101"/>
    </location>
</feature>
<protein>
    <recommendedName>
        <fullName evidence="12">Tryptophan/tyrosine permease</fullName>
    </recommendedName>
</protein>
<dbReference type="PANTHER" id="PTHR46997:SF2">
    <property type="entry name" value="TYROSINE-SPECIFIC TRANSPORT SYSTEM"/>
    <property type="match status" value="1"/>
</dbReference>
<feature type="transmembrane region" description="Helical" evidence="9">
    <location>
        <begin position="143"/>
        <end position="168"/>
    </location>
</feature>
<dbReference type="InterPro" id="IPR018227">
    <property type="entry name" value="Amino_acid_transport_2"/>
</dbReference>
<dbReference type="PANTHER" id="PTHR46997">
    <property type="entry name" value="LOW AFFINITY TRYPTOPHAN PERMEASE-RELATED"/>
    <property type="match status" value="1"/>
</dbReference>
<keyword evidence="2" id="KW-0813">Transport</keyword>
<keyword evidence="4" id="KW-0997">Cell inner membrane</keyword>
<gene>
    <name evidence="10" type="ORF">A3H51_02370</name>
</gene>
<dbReference type="GO" id="GO:0005886">
    <property type="term" value="C:plasma membrane"/>
    <property type="evidence" value="ECO:0007669"/>
    <property type="project" value="UniProtKB-SubCell"/>
</dbReference>
<keyword evidence="5 9" id="KW-0812">Transmembrane</keyword>
<feature type="transmembrane region" description="Helical" evidence="9">
    <location>
        <begin position="265"/>
        <end position="288"/>
    </location>
</feature>
<evidence type="ECO:0000256" key="9">
    <source>
        <dbReference type="SAM" id="Phobius"/>
    </source>
</evidence>
<dbReference type="EMBL" id="MHOJ01000029">
    <property type="protein sequence ID" value="OGZ62022.1"/>
    <property type="molecule type" value="Genomic_DNA"/>
</dbReference>
<dbReference type="InterPro" id="IPR013059">
    <property type="entry name" value="Trp_tyr_transpt"/>
</dbReference>
<dbReference type="STRING" id="1802164.A3H51_02370"/>
<evidence type="ECO:0000256" key="1">
    <source>
        <dbReference type="ARBA" id="ARBA00004429"/>
    </source>
</evidence>
<keyword evidence="7 9" id="KW-1133">Transmembrane helix</keyword>
<evidence type="ECO:0000256" key="2">
    <source>
        <dbReference type="ARBA" id="ARBA00022448"/>
    </source>
</evidence>
<evidence type="ECO:0008006" key="12">
    <source>
        <dbReference type="Google" id="ProtNLM"/>
    </source>
</evidence>
<dbReference type="Pfam" id="PF03222">
    <property type="entry name" value="Trp_Tyr_perm"/>
    <property type="match status" value="1"/>
</dbReference>
<evidence type="ECO:0000256" key="8">
    <source>
        <dbReference type="ARBA" id="ARBA00023136"/>
    </source>
</evidence>
<dbReference type="Proteomes" id="UP000178509">
    <property type="component" value="Unassembled WGS sequence"/>
</dbReference>
<sequence length="297" mass="32759">MSQATLGNTFKIITWIVYLLQLYALICAYLAGSGDLLHTLLHDVHVIIPRWLATGLATILLGSIVYSGIQAVDITNRFLMSAKFVVCFVLIGSVIPFSHVSNLAQGDWHVSPSAWLVIITSFGYASILPSIRDYLDNDRKKIMRVFFISSVIPIILYFVWIVVIQGALSRFGAHSLSAMNNSPNTNSLLMHAMTSLTHHDIVKSIGIFFISICAITGFLSVSTSLMDVLTDGLKRKKHGKDRVLIAILSFLPPMLIVIFDPAIFIRALAAAGVCCLYILVILPILMLIGQQMRRKVA</sequence>
<feature type="transmembrane region" description="Helical" evidence="9">
    <location>
        <begin position="242"/>
        <end position="259"/>
    </location>
</feature>
<reference evidence="10 11" key="1">
    <citation type="journal article" date="2016" name="Nat. Commun.">
        <title>Thousands of microbial genomes shed light on interconnected biogeochemical processes in an aquifer system.</title>
        <authorList>
            <person name="Anantharaman K."/>
            <person name="Brown C.T."/>
            <person name="Hug L.A."/>
            <person name="Sharon I."/>
            <person name="Castelle C.J."/>
            <person name="Probst A.J."/>
            <person name="Thomas B.C."/>
            <person name="Singh A."/>
            <person name="Wilkins M.J."/>
            <person name="Karaoz U."/>
            <person name="Brodie E.L."/>
            <person name="Williams K.H."/>
            <person name="Hubbard S.S."/>
            <person name="Banfield J.F."/>
        </authorList>
    </citation>
    <scope>NUCLEOTIDE SEQUENCE [LARGE SCALE GENOMIC DNA]</scope>
</reference>
<keyword evidence="3" id="KW-1003">Cell membrane</keyword>
<accession>A0A1G2HHQ5</accession>
<dbReference type="AlphaFoldDB" id="A0A1G2HHQ5"/>
<dbReference type="GO" id="GO:0003333">
    <property type="term" value="P:amino acid transmembrane transport"/>
    <property type="evidence" value="ECO:0007669"/>
    <property type="project" value="InterPro"/>
</dbReference>
<evidence type="ECO:0000256" key="6">
    <source>
        <dbReference type="ARBA" id="ARBA00022970"/>
    </source>
</evidence>
<keyword evidence="6" id="KW-0029">Amino-acid transport</keyword>
<feature type="transmembrane region" description="Helical" evidence="9">
    <location>
        <begin position="12"/>
        <end position="31"/>
    </location>
</feature>
<feature type="transmembrane region" description="Helical" evidence="9">
    <location>
        <begin position="113"/>
        <end position="131"/>
    </location>
</feature>
<name>A0A1G2HHQ5_9BACT</name>
<feature type="transmembrane region" description="Helical" evidence="9">
    <location>
        <begin position="201"/>
        <end position="221"/>
    </location>
</feature>
<dbReference type="PRINTS" id="PR00166">
    <property type="entry name" value="AROAAPRMEASE"/>
</dbReference>
<evidence type="ECO:0000256" key="4">
    <source>
        <dbReference type="ARBA" id="ARBA00022519"/>
    </source>
</evidence>
<evidence type="ECO:0000256" key="3">
    <source>
        <dbReference type="ARBA" id="ARBA00022475"/>
    </source>
</evidence>
<comment type="subcellular location">
    <subcellularLocation>
        <location evidence="1">Cell inner membrane</location>
        <topology evidence="1">Multi-pass membrane protein</topology>
    </subcellularLocation>
</comment>
<dbReference type="GO" id="GO:0015173">
    <property type="term" value="F:aromatic amino acid transmembrane transporter activity"/>
    <property type="evidence" value="ECO:0007669"/>
    <property type="project" value="InterPro"/>
</dbReference>
<keyword evidence="8 9" id="KW-0472">Membrane</keyword>